<protein>
    <recommendedName>
        <fullName evidence="2">Restriction alleviation protein, Lar family</fullName>
    </recommendedName>
</protein>
<name>A0A0F9BDQ7_9ZZZZ</name>
<organism evidence="1">
    <name type="scientific">marine sediment metagenome</name>
    <dbReference type="NCBI Taxonomy" id="412755"/>
    <lineage>
        <taxon>unclassified sequences</taxon>
        <taxon>metagenomes</taxon>
        <taxon>ecological metagenomes</taxon>
    </lineage>
</organism>
<comment type="caution">
    <text evidence="1">The sequence shown here is derived from an EMBL/GenBank/DDBJ whole genome shotgun (WGS) entry which is preliminary data.</text>
</comment>
<evidence type="ECO:0008006" key="2">
    <source>
        <dbReference type="Google" id="ProtNLM"/>
    </source>
</evidence>
<sequence>MAEQEKMKNCPFCEEEIIRIGSISYLVKGIICKYAYCKQCLSQGKVCDIEAEAIAAWNKRAGEDALLTALSFMIKAQCVACDECNECNEPCDIILQGTKDIENLPNMDDWKRPNKP</sequence>
<proteinExistence type="predicted"/>
<reference evidence="1" key="1">
    <citation type="journal article" date="2015" name="Nature">
        <title>Complex archaea that bridge the gap between prokaryotes and eukaryotes.</title>
        <authorList>
            <person name="Spang A."/>
            <person name="Saw J.H."/>
            <person name="Jorgensen S.L."/>
            <person name="Zaremba-Niedzwiedzka K."/>
            <person name="Martijn J."/>
            <person name="Lind A.E."/>
            <person name="van Eijk R."/>
            <person name="Schleper C."/>
            <person name="Guy L."/>
            <person name="Ettema T.J."/>
        </authorList>
    </citation>
    <scope>NUCLEOTIDE SEQUENCE</scope>
</reference>
<dbReference type="Pfam" id="PF14354">
    <property type="entry name" value="Lar_restr_allev"/>
    <property type="match status" value="1"/>
</dbReference>
<accession>A0A0F9BDQ7</accession>
<dbReference type="EMBL" id="LAZR01038342">
    <property type="protein sequence ID" value="KKL19815.1"/>
    <property type="molecule type" value="Genomic_DNA"/>
</dbReference>
<evidence type="ECO:0000313" key="1">
    <source>
        <dbReference type="EMBL" id="KKL19815.1"/>
    </source>
</evidence>
<dbReference type="AlphaFoldDB" id="A0A0F9BDQ7"/>
<gene>
    <name evidence="1" type="ORF">LCGC14_2461650</name>
</gene>